<dbReference type="Pfam" id="PF01807">
    <property type="entry name" value="Zn_ribbon_DnaG"/>
    <property type="match status" value="1"/>
</dbReference>
<comment type="subunit">
    <text evidence="12">Monomer. Interacts with DnaB.</text>
</comment>
<evidence type="ECO:0000256" key="13">
    <source>
        <dbReference type="PIRNR" id="PIRNR002811"/>
    </source>
</evidence>
<dbReference type="GO" id="GO:0000428">
    <property type="term" value="C:DNA-directed RNA polymerase complex"/>
    <property type="evidence" value="ECO:0007669"/>
    <property type="project" value="UniProtKB-KW"/>
</dbReference>
<feature type="zinc finger region" description="CHC2-type" evidence="12 14">
    <location>
        <begin position="40"/>
        <end position="64"/>
    </location>
</feature>
<dbReference type="KEGG" id="tfr:BR63_07160"/>
<evidence type="ECO:0000256" key="4">
    <source>
        <dbReference type="ARBA" id="ARBA00022695"/>
    </source>
</evidence>
<feature type="domain" description="Toprim" evidence="15">
    <location>
        <begin position="259"/>
        <end position="340"/>
    </location>
</feature>
<dbReference type="FunFam" id="3.90.580.10:FF:000001">
    <property type="entry name" value="DNA primase"/>
    <property type="match status" value="1"/>
</dbReference>
<dbReference type="GO" id="GO:0006269">
    <property type="term" value="P:DNA replication, synthesis of primer"/>
    <property type="evidence" value="ECO:0007669"/>
    <property type="project" value="UniProtKB-UniRule"/>
</dbReference>
<gene>
    <name evidence="12" type="primary">dnaG</name>
    <name evidence="16" type="ORF">BR63_07160</name>
</gene>
<dbReference type="Pfam" id="PF13155">
    <property type="entry name" value="Toprim_2"/>
    <property type="match status" value="1"/>
</dbReference>
<dbReference type="EC" id="2.7.7.101" evidence="12"/>
<keyword evidence="7 12" id="KW-0863">Zinc-finger</keyword>
<dbReference type="PANTHER" id="PTHR30313:SF2">
    <property type="entry name" value="DNA PRIMASE"/>
    <property type="match status" value="1"/>
</dbReference>
<dbReference type="SMART" id="SM00400">
    <property type="entry name" value="ZnF_CHCC"/>
    <property type="match status" value="1"/>
</dbReference>
<protein>
    <recommendedName>
        <fullName evidence="12 13">DNA primase</fullName>
        <ecNumber evidence="12">2.7.7.101</ecNumber>
    </recommendedName>
</protein>
<evidence type="ECO:0000259" key="15">
    <source>
        <dbReference type="PROSITE" id="PS50880"/>
    </source>
</evidence>
<keyword evidence="3 12" id="KW-0808">Transferase</keyword>
<proteinExistence type="inferred from homology"/>
<dbReference type="OrthoDB" id="9803773at2"/>
<dbReference type="AlphaFoldDB" id="A0A7G6E205"/>
<evidence type="ECO:0000256" key="9">
    <source>
        <dbReference type="ARBA" id="ARBA00022842"/>
    </source>
</evidence>
<dbReference type="RefSeq" id="WP_051965747.1">
    <property type="nucleotide sequence ID" value="NZ_CP045798.1"/>
</dbReference>
<organism evidence="16 17">
    <name type="scientific">Thermanaerosceptrum fracticalcis</name>
    <dbReference type="NCBI Taxonomy" id="1712410"/>
    <lineage>
        <taxon>Bacteria</taxon>
        <taxon>Bacillati</taxon>
        <taxon>Bacillota</taxon>
        <taxon>Clostridia</taxon>
        <taxon>Eubacteriales</taxon>
        <taxon>Peptococcaceae</taxon>
        <taxon>Thermanaerosceptrum</taxon>
    </lineage>
</organism>
<dbReference type="SMART" id="SM00493">
    <property type="entry name" value="TOPRIM"/>
    <property type="match status" value="1"/>
</dbReference>
<reference evidence="16 17" key="1">
    <citation type="journal article" date="2019" name="Front. Microbiol.">
        <title>Thermoanaerosceptrum fracticalcis gen. nov. sp. nov., a Novel Fumarate-Fermenting Microorganism From a Deep Fractured Carbonate Aquifer of the US Great Basin.</title>
        <authorList>
            <person name="Hamilton-Brehm S.D."/>
            <person name="Stewart L.E."/>
            <person name="Zavarin M."/>
            <person name="Caldwell M."/>
            <person name="Lawson P.A."/>
            <person name="Onstott T.C."/>
            <person name="Grzymski J."/>
            <person name="Neveux I."/>
            <person name="Lollar B.S."/>
            <person name="Russell C.E."/>
            <person name="Moser D.P."/>
        </authorList>
    </citation>
    <scope>NUCLEOTIDE SEQUENCE [LARGE SCALE GENOMIC DNA]</scope>
    <source>
        <strain evidence="16 17">DRI-13</strain>
    </source>
</reference>
<dbReference type="InterPro" id="IPR019475">
    <property type="entry name" value="DNA_primase_DnaB-bd"/>
</dbReference>
<dbReference type="Pfam" id="PF08275">
    <property type="entry name" value="DNAG_N"/>
    <property type="match status" value="1"/>
</dbReference>
<dbReference type="InterPro" id="IPR034151">
    <property type="entry name" value="TOPRIM_DnaG_bac"/>
</dbReference>
<evidence type="ECO:0000256" key="6">
    <source>
        <dbReference type="ARBA" id="ARBA00022723"/>
    </source>
</evidence>
<comment type="function">
    <text evidence="12 13">RNA polymerase that catalyzes the synthesis of short RNA molecules used as primers for DNA polymerase during DNA replication.</text>
</comment>
<evidence type="ECO:0000256" key="8">
    <source>
        <dbReference type="ARBA" id="ARBA00022833"/>
    </source>
</evidence>
<dbReference type="CDD" id="cd03364">
    <property type="entry name" value="TOPRIM_DnaG_primases"/>
    <property type="match status" value="1"/>
</dbReference>
<dbReference type="SUPFAM" id="SSF56731">
    <property type="entry name" value="DNA primase core"/>
    <property type="match status" value="1"/>
</dbReference>
<dbReference type="InterPro" id="IPR006171">
    <property type="entry name" value="TOPRIM_dom"/>
</dbReference>
<keyword evidence="10 12" id="KW-0238">DNA-binding</keyword>
<evidence type="ECO:0000313" key="16">
    <source>
        <dbReference type="EMBL" id="QNB46109.1"/>
    </source>
</evidence>
<comment type="similarity">
    <text evidence="12 13">Belongs to the DnaG primase family.</text>
</comment>
<dbReference type="Gene3D" id="3.90.980.10">
    <property type="entry name" value="DNA primase, catalytic core, N-terminal domain"/>
    <property type="match status" value="1"/>
</dbReference>
<dbReference type="PIRSF" id="PIRSF002811">
    <property type="entry name" value="DnaG"/>
    <property type="match status" value="1"/>
</dbReference>
<evidence type="ECO:0000256" key="10">
    <source>
        <dbReference type="ARBA" id="ARBA00023125"/>
    </source>
</evidence>
<accession>A0A7G6E205</accession>
<name>A0A7G6E205_THEFR</name>
<comment type="catalytic activity">
    <reaction evidence="12">
        <text>ssDNA + n NTP = ssDNA/pppN(pN)n-1 hybrid + (n-1) diphosphate.</text>
        <dbReference type="EC" id="2.7.7.101"/>
    </reaction>
</comment>
<evidence type="ECO:0000256" key="11">
    <source>
        <dbReference type="ARBA" id="ARBA00023163"/>
    </source>
</evidence>
<dbReference type="GO" id="GO:0005737">
    <property type="term" value="C:cytoplasm"/>
    <property type="evidence" value="ECO:0007669"/>
    <property type="project" value="TreeGrafter"/>
</dbReference>
<keyword evidence="2 12" id="KW-0639">Primosome</keyword>
<dbReference type="Pfam" id="PF10410">
    <property type="entry name" value="DnaB_bind"/>
    <property type="match status" value="1"/>
</dbReference>
<dbReference type="Gene3D" id="3.90.580.10">
    <property type="entry name" value="Zinc finger, CHC2-type domain"/>
    <property type="match status" value="1"/>
</dbReference>
<dbReference type="EMBL" id="CP045798">
    <property type="protein sequence ID" value="QNB46109.1"/>
    <property type="molecule type" value="Genomic_DNA"/>
</dbReference>
<dbReference type="Gene3D" id="1.10.860.10">
    <property type="entry name" value="DNAb Helicase, Chain A"/>
    <property type="match status" value="1"/>
</dbReference>
<dbReference type="Gene3D" id="3.40.1360.10">
    <property type="match status" value="1"/>
</dbReference>
<evidence type="ECO:0000256" key="7">
    <source>
        <dbReference type="ARBA" id="ARBA00022771"/>
    </source>
</evidence>
<keyword evidence="9" id="KW-0460">Magnesium</keyword>
<dbReference type="GO" id="GO:0008270">
    <property type="term" value="F:zinc ion binding"/>
    <property type="evidence" value="ECO:0007669"/>
    <property type="project" value="UniProtKB-UniRule"/>
</dbReference>
<dbReference type="NCBIfam" id="TIGR01391">
    <property type="entry name" value="dnaG"/>
    <property type="match status" value="1"/>
</dbReference>
<keyword evidence="4 12" id="KW-0548">Nucleotidyltransferase</keyword>
<keyword evidence="8 12" id="KW-0862">Zinc</keyword>
<keyword evidence="5 12" id="KW-0235">DNA replication</keyword>
<dbReference type="InterPro" id="IPR036977">
    <property type="entry name" value="DNA_primase_Znf_CHC2"/>
</dbReference>
<evidence type="ECO:0000256" key="3">
    <source>
        <dbReference type="ARBA" id="ARBA00022679"/>
    </source>
</evidence>
<dbReference type="GO" id="GO:1990077">
    <property type="term" value="C:primosome complex"/>
    <property type="evidence" value="ECO:0007669"/>
    <property type="project" value="UniProtKB-KW"/>
</dbReference>
<evidence type="ECO:0000256" key="5">
    <source>
        <dbReference type="ARBA" id="ARBA00022705"/>
    </source>
</evidence>
<comment type="cofactor">
    <cofactor evidence="12 13 14">
        <name>Zn(2+)</name>
        <dbReference type="ChEBI" id="CHEBI:29105"/>
    </cofactor>
    <text evidence="12 13 14">Binds 1 zinc ion per monomer.</text>
</comment>
<dbReference type="InterPro" id="IPR050219">
    <property type="entry name" value="DnaG_primase"/>
</dbReference>
<dbReference type="InterPro" id="IPR030846">
    <property type="entry name" value="DnaG_bac"/>
</dbReference>
<dbReference type="PANTHER" id="PTHR30313">
    <property type="entry name" value="DNA PRIMASE"/>
    <property type="match status" value="1"/>
</dbReference>
<dbReference type="PROSITE" id="PS50880">
    <property type="entry name" value="TOPRIM"/>
    <property type="match status" value="1"/>
</dbReference>
<evidence type="ECO:0000256" key="1">
    <source>
        <dbReference type="ARBA" id="ARBA00022478"/>
    </source>
</evidence>
<keyword evidence="6 12" id="KW-0479">Metal-binding</keyword>
<dbReference type="InterPro" id="IPR016136">
    <property type="entry name" value="DNA_helicase_N/primase_C"/>
</dbReference>
<evidence type="ECO:0000256" key="14">
    <source>
        <dbReference type="PIRSR" id="PIRSR002811-1"/>
    </source>
</evidence>
<dbReference type="SUPFAM" id="SSF57783">
    <property type="entry name" value="Zinc beta-ribbon"/>
    <property type="match status" value="1"/>
</dbReference>
<evidence type="ECO:0000256" key="12">
    <source>
        <dbReference type="HAMAP-Rule" id="MF_00974"/>
    </source>
</evidence>
<keyword evidence="1 12" id="KW-0240">DNA-directed RNA polymerase</keyword>
<keyword evidence="17" id="KW-1185">Reference proteome</keyword>
<dbReference type="HAMAP" id="MF_00974">
    <property type="entry name" value="DNA_primase_DnaG"/>
    <property type="match status" value="1"/>
</dbReference>
<keyword evidence="11 12" id="KW-0804">Transcription</keyword>
<dbReference type="FunFam" id="3.40.1360.10:FF:000002">
    <property type="entry name" value="DNA primase"/>
    <property type="match status" value="1"/>
</dbReference>
<dbReference type="InterPro" id="IPR006295">
    <property type="entry name" value="DNA_primase_DnaG"/>
</dbReference>
<evidence type="ECO:0000256" key="2">
    <source>
        <dbReference type="ARBA" id="ARBA00022515"/>
    </source>
</evidence>
<sequence length="609" mass="69074">MSGRIPEEFISDLRHRVDIVEIIREYLPLRKQGNNFIGLCPFHQEKTPSFVVSPQKQIYHCFGCGKGGNVFSFLMEKNSLSYPEAVLYLAKRCGITMPENDVSPEKARQEKKKQRYYEINEFVTQYYHRLLFEGAGKEALLYLERRGLSQDSCEKFLLGYAPQAWDQLTRLLLDKKVLPEELLILGLASKAQNGNLIDRFRNRLMFPICDERGRVVGFGGRVLDDSLPKYLNSPDTPLFSKGRFLYGLNLAKGPIRTQDQVIIMEGYMDVITAHQHGISNAVATLGTALTTEQARMMMRYTYNTATCFDADSAGQEATLRGLDILRQLGCHVSVVTIPDGKDPDEFLNKQGREAFLKRIQEALPLLEYKLQKMLEKYDASTVNGKIQVVQGLIPDLHKVQSPVARQGFIQLLADKLGFPEVAIHAEIRKYQQGEAGPNTGDRNLKLSKNKFVAVSATAKAERTLIRLAVEIPEITPQIEEAGGIELFTHNSLKEIYQLNLVMRQAGHNIKANDLMAFLEAKESQEILAEILMADELPQDWERALRDCLTILELEYINRKIQEKSNLMIQCEQKGDISKSQELMAHIQQLVIHKQRLIATLRKGGNGFEN</sequence>
<dbReference type="GO" id="GO:0003899">
    <property type="term" value="F:DNA-directed RNA polymerase activity"/>
    <property type="evidence" value="ECO:0007669"/>
    <property type="project" value="UniProtKB-UniRule"/>
</dbReference>
<dbReference type="FunFam" id="3.90.980.10:FF:000001">
    <property type="entry name" value="DNA primase"/>
    <property type="match status" value="1"/>
</dbReference>
<comment type="domain">
    <text evidence="12">Contains an N-terminal zinc-binding domain, a central core domain that contains the primase activity, and a C-terminal DnaB-binding domain.</text>
</comment>
<evidence type="ECO:0000313" key="17">
    <source>
        <dbReference type="Proteomes" id="UP000515847"/>
    </source>
</evidence>
<dbReference type="InterPro" id="IPR013264">
    <property type="entry name" value="DNAG_N"/>
</dbReference>
<dbReference type="InterPro" id="IPR037068">
    <property type="entry name" value="DNA_primase_core_N_sf"/>
</dbReference>
<dbReference type="InterPro" id="IPR002694">
    <property type="entry name" value="Znf_CHC2"/>
</dbReference>
<dbReference type="Proteomes" id="UP000515847">
    <property type="component" value="Chromosome"/>
</dbReference>
<dbReference type="GO" id="GO:0003677">
    <property type="term" value="F:DNA binding"/>
    <property type="evidence" value="ECO:0007669"/>
    <property type="project" value="UniProtKB-KW"/>
</dbReference>